<gene>
    <name evidence="1" type="ORF">METZ01_LOCUS253795</name>
</gene>
<name>A0A382IQJ4_9ZZZZ</name>
<proteinExistence type="predicted"/>
<dbReference type="EMBL" id="UINC01068362">
    <property type="protein sequence ID" value="SVC00941.1"/>
    <property type="molecule type" value="Genomic_DNA"/>
</dbReference>
<protein>
    <submittedName>
        <fullName evidence="1">Uncharacterized protein</fullName>
    </submittedName>
</protein>
<organism evidence="1">
    <name type="scientific">marine metagenome</name>
    <dbReference type="NCBI Taxonomy" id="408172"/>
    <lineage>
        <taxon>unclassified sequences</taxon>
        <taxon>metagenomes</taxon>
        <taxon>ecological metagenomes</taxon>
    </lineage>
</organism>
<evidence type="ECO:0000313" key="1">
    <source>
        <dbReference type="EMBL" id="SVC00941.1"/>
    </source>
</evidence>
<sequence>VSGFFQIRSICVEKKRKLDRSVRASGGKTLGQEIAAITVEKLFLLVS</sequence>
<reference evidence="1" key="1">
    <citation type="submission" date="2018-05" db="EMBL/GenBank/DDBJ databases">
        <authorList>
            <person name="Lanie J.A."/>
            <person name="Ng W.-L."/>
            <person name="Kazmierczak K.M."/>
            <person name="Andrzejewski T.M."/>
            <person name="Davidsen T.M."/>
            <person name="Wayne K.J."/>
            <person name="Tettelin H."/>
            <person name="Glass J.I."/>
            <person name="Rusch D."/>
            <person name="Podicherti R."/>
            <person name="Tsui H.-C.T."/>
            <person name="Winkler M.E."/>
        </authorList>
    </citation>
    <scope>NUCLEOTIDE SEQUENCE</scope>
</reference>
<feature type="non-terminal residue" evidence="1">
    <location>
        <position position="1"/>
    </location>
</feature>
<dbReference type="AlphaFoldDB" id="A0A382IQJ4"/>
<accession>A0A382IQJ4</accession>